<keyword evidence="3" id="KW-0378">Hydrolase</keyword>
<evidence type="ECO:0000256" key="3">
    <source>
        <dbReference type="ARBA" id="ARBA00022801"/>
    </source>
</evidence>
<dbReference type="InterPro" id="IPR008928">
    <property type="entry name" value="6-hairpin_glycosidase_sf"/>
</dbReference>
<dbReference type="Pfam" id="PF17390">
    <property type="entry name" value="Bac_rhamnosid_C"/>
    <property type="match status" value="1"/>
</dbReference>
<dbReference type="Proteomes" id="UP000246099">
    <property type="component" value="Chromosome"/>
</dbReference>
<dbReference type="PANTHER" id="PTHR33307:SF6">
    <property type="entry name" value="ALPHA-RHAMNOSIDASE (EUROFUNG)-RELATED"/>
    <property type="match status" value="1"/>
</dbReference>
<dbReference type="Gene3D" id="2.60.120.260">
    <property type="entry name" value="Galactose-binding domain-like"/>
    <property type="match status" value="1"/>
</dbReference>
<dbReference type="Pfam" id="PF05592">
    <property type="entry name" value="Bac_rhamnosid"/>
    <property type="match status" value="1"/>
</dbReference>
<dbReference type="SUPFAM" id="SSF48208">
    <property type="entry name" value="Six-hairpin glycosidases"/>
    <property type="match status" value="1"/>
</dbReference>
<evidence type="ECO:0000256" key="4">
    <source>
        <dbReference type="SAM" id="SignalP"/>
    </source>
</evidence>
<dbReference type="Pfam" id="PF17389">
    <property type="entry name" value="Bac_rhamnosid6H"/>
    <property type="match status" value="1"/>
</dbReference>
<evidence type="ECO:0000256" key="2">
    <source>
        <dbReference type="ARBA" id="ARBA00012652"/>
    </source>
</evidence>
<dbReference type="Gene3D" id="1.50.10.10">
    <property type="match status" value="1"/>
</dbReference>
<gene>
    <name evidence="8" type="ORF">DLD77_10360</name>
</gene>
<evidence type="ECO:0000259" key="6">
    <source>
        <dbReference type="Pfam" id="PF17389"/>
    </source>
</evidence>
<dbReference type="EC" id="3.2.1.40" evidence="2"/>
<evidence type="ECO:0000259" key="7">
    <source>
        <dbReference type="Pfam" id="PF17390"/>
    </source>
</evidence>
<feature type="chain" id="PRO_5046215502" description="alpha-L-rhamnosidase" evidence="4">
    <location>
        <begin position="21"/>
        <end position="813"/>
    </location>
</feature>
<reference evidence="8 9" key="1">
    <citation type="submission" date="2018-05" db="EMBL/GenBank/DDBJ databases">
        <title>Chitinophaga sp. nov., isolated from rhizosphere soil of Alhagi.</title>
        <authorList>
            <person name="Liu Y."/>
        </authorList>
    </citation>
    <scope>NUCLEOTIDE SEQUENCE [LARGE SCALE GENOMIC DNA]</scope>
    <source>
        <strain evidence="8 9">T22</strain>
    </source>
</reference>
<dbReference type="Pfam" id="PF25788">
    <property type="entry name" value="Ig_Rha78A_N"/>
    <property type="match status" value="1"/>
</dbReference>
<dbReference type="InterPro" id="IPR013783">
    <property type="entry name" value="Ig-like_fold"/>
</dbReference>
<name>A0ABN5LS25_9BACT</name>
<dbReference type="RefSeq" id="WP_119078274.1">
    <property type="nucleotide sequence ID" value="NZ_CP029600.1"/>
</dbReference>
<dbReference type="EMBL" id="CP029600">
    <property type="protein sequence ID" value="AWO02069.1"/>
    <property type="molecule type" value="Genomic_DNA"/>
</dbReference>
<dbReference type="InterPro" id="IPR008902">
    <property type="entry name" value="Rhamnosid_concanavalin"/>
</dbReference>
<evidence type="ECO:0000313" key="9">
    <source>
        <dbReference type="Proteomes" id="UP000246099"/>
    </source>
</evidence>
<accession>A0ABN5LS25</accession>
<keyword evidence="9" id="KW-1185">Reference proteome</keyword>
<keyword evidence="4" id="KW-0732">Signal</keyword>
<sequence length="813" mass="89580">MWKKTLLFSALISTAWYSKAQDGTQGLMARRTADHDAMPRVAVRSAMARRTADHDVMPRVAVRSAMAQAGILGSASPATALQDASSITAQGLLCDLLAHTGRQWRNGYPVQPVWTAAAFQAGQAVRIANRRPAFSWAVNGPAGTVQSAYRVIVHGQRDTLWDSGKVPSNASNAIEYAGQPLQPNTVYTWQVQLWNGAGNAGQISAQEAFFTDSALAAYATPRYPLQKTDQAPRACYKTSGSYRIDFGKAAFGQLKLQLHAGTDGDTVTVHLGEAVNADGSINRQPGGTIRYQAYRLPLLAGTHTYQVNIRPDRRNTGPQAIKMPAYTGEVLPFRYCEVEGYDGALTGQQVTRAAVHYLFNDEAAHFESPDTTLNAVWELCKYTMKATSFAGVYVDGDRERIPYEADAYINQLGHYATDREFSLARYSHEYLLHHATWPTEWILQSVLMAWHDYLYTGDIRSARHFYADLQAKLLMPLEGPNNLISTRAAPQSKALLESVHFNGNALRDIVDWPHTGILGLGKAEGGETDGFVFNNYNAVVNAYYYKALRAMEALAADLGKKEDARHFAARAEKVKASYRKTFWDGKRKVFRDGDSTQHASLHANMFAMAFGLVEPAYHKAVADFIRSRGMACSVYGSQFLMDAVYDAGDGEYGLSLLASQQERSWYNMIRAGSTIAMEAWDNKYKPNQDWNHAWGAVPANIIPRKLMGVEPLAPGWSSFSIRPQLGSLPWAKLRLPTIRGAVSVAYEHAPGRFRMQVSIPANTTARVALPDNYTKKGFTVTVNQQPVKAAGKPGAWYLPAVAGGEHEIVITSK</sequence>
<organism evidence="8 9">
    <name type="scientific">Chitinophaga alhagiae</name>
    <dbReference type="NCBI Taxonomy" id="2203219"/>
    <lineage>
        <taxon>Bacteria</taxon>
        <taxon>Pseudomonadati</taxon>
        <taxon>Bacteroidota</taxon>
        <taxon>Chitinophagia</taxon>
        <taxon>Chitinophagales</taxon>
        <taxon>Chitinophagaceae</taxon>
        <taxon>Chitinophaga</taxon>
    </lineage>
</organism>
<evidence type="ECO:0000259" key="5">
    <source>
        <dbReference type="Pfam" id="PF05592"/>
    </source>
</evidence>
<dbReference type="Gene3D" id="2.60.40.10">
    <property type="entry name" value="Immunoglobulins"/>
    <property type="match status" value="1"/>
</dbReference>
<dbReference type="InterPro" id="IPR035398">
    <property type="entry name" value="Bac_rhamnosid_C"/>
</dbReference>
<dbReference type="InterPro" id="IPR012341">
    <property type="entry name" value="6hp_glycosidase-like_sf"/>
</dbReference>
<feature type="domain" description="Alpha-L-rhamnosidase C-terminal" evidence="7">
    <location>
        <begin position="708"/>
        <end position="776"/>
    </location>
</feature>
<feature type="domain" description="Alpha-L-rhamnosidase concanavalin-like" evidence="5">
    <location>
        <begin position="240"/>
        <end position="356"/>
    </location>
</feature>
<proteinExistence type="predicted"/>
<comment type="catalytic activity">
    <reaction evidence="1">
        <text>Hydrolysis of terminal non-reducing alpha-L-rhamnose residues in alpha-L-rhamnosides.</text>
        <dbReference type="EC" id="3.2.1.40"/>
    </reaction>
</comment>
<protein>
    <recommendedName>
        <fullName evidence="2">alpha-L-rhamnosidase</fullName>
        <ecNumber evidence="2">3.2.1.40</ecNumber>
    </recommendedName>
</protein>
<feature type="domain" description="Alpha-L-rhamnosidase six-hairpin glycosidase" evidence="6">
    <location>
        <begin position="362"/>
        <end position="704"/>
    </location>
</feature>
<feature type="signal peptide" evidence="4">
    <location>
        <begin position="1"/>
        <end position="20"/>
    </location>
</feature>
<dbReference type="InterPro" id="IPR016007">
    <property type="entry name" value="Alpha_rhamnosid"/>
</dbReference>
<evidence type="ECO:0000256" key="1">
    <source>
        <dbReference type="ARBA" id="ARBA00001445"/>
    </source>
</evidence>
<evidence type="ECO:0000313" key="8">
    <source>
        <dbReference type="EMBL" id="AWO02069.1"/>
    </source>
</evidence>
<dbReference type="PANTHER" id="PTHR33307">
    <property type="entry name" value="ALPHA-RHAMNOSIDASE (EUROFUNG)"/>
    <property type="match status" value="1"/>
</dbReference>
<dbReference type="InterPro" id="IPR035396">
    <property type="entry name" value="Bac_rhamnosid6H"/>
</dbReference>
<dbReference type="Gene3D" id="2.60.420.10">
    <property type="entry name" value="Maltose phosphorylase, domain 3"/>
    <property type="match status" value="1"/>
</dbReference>